<dbReference type="Pfam" id="PF17191">
    <property type="entry name" value="RecG_wedge"/>
    <property type="match status" value="1"/>
</dbReference>
<evidence type="ECO:0000256" key="8">
    <source>
        <dbReference type="ARBA" id="ARBA00049819"/>
    </source>
</evidence>
<dbReference type="Pfam" id="PF00271">
    <property type="entry name" value="Helicase_C"/>
    <property type="match status" value="1"/>
</dbReference>
<keyword evidence="1" id="KW-0547">Nucleotide-binding</keyword>
<evidence type="ECO:0000256" key="1">
    <source>
        <dbReference type="ARBA" id="ARBA00022741"/>
    </source>
</evidence>
<evidence type="ECO:0000259" key="9">
    <source>
        <dbReference type="PROSITE" id="PS51192"/>
    </source>
</evidence>
<dbReference type="PROSITE" id="PS51192">
    <property type="entry name" value="HELICASE_ATP_BIND_1"/>
    <property type="match status" value="1"/>
</dbReference>
<evidence type="ECO:0000313" key="11">
    <source>
        <dbReference type="EMBL" id="PIP15689.1"/>
    </source>
</evidence>
<keyword evidence="6" id="KW-0238">DNA-binding</keyword>
<dbReference type="SUPFAM" id="SSF50249">
    <property type="entry name" value="Nucleic acid-binding proteins"/>
    <property type="match status" value="1"/>
</dbReference>
<evidence type="ECO:0000313" key="12">
    <source>
        <dbReference type="Proteomes" id="UP000230392"/>
    </source>
</evidence>
<keyword evidence="2" id="KW-0227">DNA damage</keyword>
<dbReference type="GO" id="GO:0006281">
    <property type="term" value="P:DNA repair"/>
    <property type="evidence" value="ECO:0007669"/>
    <property type="project" value="UniProtKB-KW"/>
</dbReference>
<dbReference type="CDD" id="cd04488">
    <property type="entry name" value="RecG_wedge_OBF"/>
    <property type="match status" value="1"/>
</dbReference>
<dbReference type="PANTHER" id="PTHR47964:SF1">
    <property type="entry name" value="ATP-DEPENDENT DNA HELICASE HOMOLOG RECG, CHLOROPLASTIC"/>
    <property type="match status" value="1"/>
</dbReference>
<evidence type="ECO:0000256" key="5">
    <source>
        <dbReference type="ARBA" id="ARBA00022840"/>
    </source>
</evidence>
<dbReference type="GO" id="GO:0005524">
    <property type="term" value="F:ATP binding"/>
    <property type="evidence" value="ECO:0007669"/>
    <property type="project" value="UniProtKB-KW"/>
</dbReference>
<dbReference type="InterPro" id="IPR027417">
    <property type="entry name" value="P-loop_NTPase"/>
</dbReference>
<dbReference type="Gene3D" id="3.40.50.300">
    <property type="entry name" value="P-loop containing nucleotide triphosphate hydrolases"/>
    <property type="match status" value="2"/>
</dbReference>
<evidence type="ECO:0000256" key="4">
    <source>
        <dbReference type="ARBA" id="ARBA00022806"/>
    </source>
</evidence>
<accession>A0A2G9Y8Z6</accession>
<dbReference type="SUPFAM" id="SSF52540">
    <property type="entry name" value="P-loop containing nucleoside triphosphate hydrolases"/>
    <property type="match status" value="2"/>
</dbReference>
<dbReference type="Proteomes" id="UP000230392">
    <property type="component" value="Unassembled WGS sequence"/>
</dbReference>
<dbReference type="InterPro" id="IPR012340">
    <property type="entry name" value="NA-bd_OB-fold"/>
</dbReference>
<dbReference type="AlphaFoldDB" id="A0A2G9Y8Z6"/>
<dbReference type="InterPro" id="IPR045562">
    <property type="entry name" value="RecG_dom3_C"/>
</dbReference>
<evidence type="ECO:0000256" key="3">
    <source>
        <dbReference type="ARBA" id="ARBA00022801"/>
    </source>
</evidence>
<sequence length="704" mass="79284">MDLSTPVRYLKGVGPRKSEIFAKMGVHTIFDLLYYFPRRYEDRKKTVKIAETIPGQTATIRAEVLTSGSKDGFRGKRIFTVGLSDGTGVLFATFFNQSYLKDVFKPGQTVFVSGRIEVYQGEKQMVHPAFEIVGEHKASLETGRIVSLYRLPEGLSQRSFHLILWEALKDNRGGFTDIIPFAVRNEMNLGNQYYALKNIHFPVTSTDLKKARECLIFEEFFFLSSALRHRRLERQKNQILKIDESETESSSGVRRSRFRPTRGPHLPDGESEKIEFQDFFAKFQGLLDFPLTESQRSALKEIVADLQKNYPMHRILTGEVGSGKTLVAAGAIFYIVLSGGQAAFLAPTEILAEQHFLNLQRIFAKAGREVAFLVSGVSRQDKEAVKTGVAEGRISIVIGTHSLLSEDLAFPSLSLAIIDEEHKFGVNQRDVLGEKGKGVHLLLMSATPIPRTLALTLYGDIDLSSLSPRGKRRVATYLFRKEEREAAYRLFDRYLVQGKKGYVVSSRLKGTAKGVVGAKPLMEEVTAKFPHWQPALIYGGLPLEEKERVIAGFREGKYKVLVATSVVEVGIDLPEANLLLVEDAERFGLAQLHQMRGRIGRQFEEALCLVISEFQNDRAAERLEIFASTSEGQELAEDDLVLRGEGEVLGERQHGLPPLRLANLRRDLDLLQSGRKTAWEILDADPRLELHTELRQRLMMQNLW</sequence>
<keyword evidence="5" id="KW-0067">ATP-binding</keyword>
<dbReference type="SMART" id="SM00490">
    <property type="entry name" value="HELICc"/>
    <property type="match status" value="1"/>
</dbReference>
<dbReference type="InterPro" id="IPR014001">
    <property type="entry name" value="Helicase_ATP-bd"/>
</dbReference>
<dbReference type="GO" id="GO:0003677">
    <property type="term" value="F:DNA binding"/>
    <property type="evidence" value="ECO:0007669"/>
    <property type="project" value="UniProtKB-KW"/>
</dbReference>
<feature type="domain" description="Helicase C-terminal" evidence="10">
    <location>
        <begin position="490"/>
        <end position="641"/>
    </location>
</feature>
<dbReference type="PROSITE" id="PS51194">
    <property type="entry name" value="HELICASE_CTER"/>
    <property type="match status" value="1"/>
</dbReference>
<evidence type="ECO:0000256" key="6">
    <source>
        <dbReference type="ARBA" id="ARBA00023125"/>
    </source>
</evidence>
<dbReference type="GO" id="GO:0003678">
    <property type="term" value="F:DNA helicase activity"/>
    <property type="evidence" value="ECO:0007669"/>
    <property type="project" value="TreeGrafter"/>
</dbReference>
<dbReference type="SMART" id="SM00487">
    <property type="entry name" value="DEXDc"/>
    <property type="match status" value="1"/>
</dbReference>
<protein>
    <recommendedName>
        <fullName evidence="8">Probable DNA 3'-5' helicase RecG</fullName>
    </recommendedName>
</protein>
<gene>
    <name evidence="11" type="ORF">COX46_05230</name>
</gene>
<keyword evidence="4 11" id="KW-0347">Helicase</keyword>
<dbReference type="Pfam" id="PF19833">
    <property type="entry name" value="RecG_dom3_C"/>
    <property type="match status" value="1"/>
</dbReference>
<keyword evidence="3" id="KW-0378">Hydrolase</keyword>
<dbReference type="EMBL" id="PCRF01000254">
    <property type="protein sequence ID" value="PIP15689.1"/>
    <property type="molecule type" value="Genomic_DNA"/>
</dbReference>
<dbReference type="InterPro" id="IPR011545">
    <property type="entry name" value="DEAD/DEAH_box_helicase_dom"/>
</dbReference>
<dbReference type="InterPro" id="IPR033454">
    <property type="entry name" value="RecG_wedge"/>
</dbReference>
<organism evidence="11 12">
    <name type="scientific">bacterium (Candidatus Ratteibacteria) CG23_combo_of_CG06-09_8_20_14_all_48_7</name>
    <dbReference type="NCBI Taxonomy" id="2014292"/>
    <lineage>
        <taxon>Bacteria</taxon>
        <taxon>Candidatus Ratteibacteria</taxon>
    </lineage>
</organism>
<evidence type="ECO:0000259" key="10">
    <source>
        <dbReference type="PROSITE" id="PS51194"/>
    </source>
</evidence>
<dbReference type="Pfam" id="PF00270">
    <property type="entry name" value="DEAD"/>
    <property type="match status" value="1"/>
</dbReference>
<dbReference type="GO" id="GO:0016787">
    <property type="term" value="F:hydrolase activity"/>
    <property type="evidence" value="ECO:0007669"/>
    <property type="project" value="UniProtKB-KW"/>
</dbReference>
<name>A0A2G9Y8Z6_9BACT</name>
<reference evidence="11 12" key="1">
    <citation type="submission" date="2017-09" db="EMBL/GenBank/DDBJ databases">
        <title>Depth-based differentiation of microbial function through sediment-hosted aquifers and enrichment of novel symbionts in the deep terrestrial subsurface.</title>
        <authorList>
            <person name="Probst A.J."/>
            <person name="Ladd B."/>
            <person name="Jarett J.K."/>
            <person name="Geller-Mcgrath D.E."/>
            <person name="Sieber C.M."/>
            <person name="Emerson J.B."/>
            <person name="Anantharaman K."/>
            <person name="Thomas B.C."/>
            <person name="Malmstrom R."/>
            <person name="Stieglmeier M."/>
            <person name="Klingl A."/>
            <person name="Woyke T."/>
            <person name="Ryan C.M."/>
            <person name="Banfield J.F."/>
        </authorList>
    </citation>
    <scope>NUCLEOTIDE SEQUENCE [LARGE SCALE GENOMIC DNA]</scope>
    <source>
        <strain evidence="11">CG23_combo_of_CG06-09_8_20_14_all_48_7</strain>
    </source>
</reference>
<evidence type="ECO:0000256" key="2">
    <source>
        <dbReference type="ARBA" id="ARBA00022763"/>
    </source>
</evidence>
<comment type="caution">
    <text evidence="11">The sequence shown here is derived from an EMBL/GenBank/DDBJ whole genome shotgun (WGS) entry which is preliminary data.</text>
</comment>
<proteinExistence type="predicted"/>
<dbReference type="Gene3D" id="2.40.50.140">
    <property type="entry name" value="Nucleic acid-binding proteins"/>
    <property type="match status" value="1"/>
</dbReference>
<feature type="domain" description="Helicase ATP-binding" evidence="9">
    <location>
        <begin position="305"/>
        <end position="466"/>
    </location>
</feature>
<evidence type="ECO:0000256" key="7">
    <source>
        <dbReference type="ARBA" id="ARBA00023204"/>
    </source>
</evidence>
<dbReference type="PANTHER" id="PTHR47964">
    <property type="entry name" value="ATP-DEPENDENT DNA HELICASE HOMOLOG RECG, CHLOROPLASTIC"/>
    <property type="match status" value="1"/>
</dbReference>
<dbReference type="InterPro" id="IPR047112">
    <property type="entry name" value="RecG/Mfd"/>
</dbReference>
<keyword evidence="7" id="KW-0234">DNA repair</keyword>
<dbReference type="InterPro" id="IPR001650">
    <property type="entry name" value="Helicase_C-like"/>
</dbReference>